<evidence type="ECO:0000259" key="7">
    <source>
        <dbReference type="Pfam" id="PF00892"/>
    </source>
</evidence>
<dbReference type="Gene3D" id="1.10.3730.20">
    <property type="match status" value="1"/>
</dbReference>
<feature type="transmembrane region" description="Helical" evidence="6">
    <location>
        <begin position="241"/>
        <end position="261"/>
    </location>
</feature>
<protein>
    <submittedName>
        <fullName evidence="8">Permease of the drug/metabolite transporter (DMT) superfamily</fullName>
    </submittedName>
</protein>
<dbReference type="GO" id="GO:0016020">
    <property type="term" value="C:membrane"/>
    <property type="evidence" value="ECO:0007669"/>
    <property type="project" value="UniProtKB-SubCell"/>
</dbReference>
<dbReference type="AlphaFoldDB" id="A0A8G2EYX1"/>
<feature type="transmembrane region" description="Helical" evidence="6">
    <location>
        <begin position="97"/>
        <end position="122"/>
    </location>
</feature>
<feature type="transmembrane region" description="Helical" evidence="6">
    <location>
        <begin position="45"/>
        <end position="63"/>
    </location>
</feature>
<comment type="caution">
    <text evidence="8">The sequence shown here is derived from an EMBL/GenBank/DDBJ whole genome shotgun (WGS) entry which is preliminary data.</text>
</comment>
<dbReference type="Pfam" id="PF00892">
    <property type="entry name" value="EamA"/>
    <property type="match status" value="2"/>
</dbReference>
<name>A0A8G2EYX1_9PROT</name>
<evidence type="ECO:0000256" key="2">
    <source>
        <dbReference type="ARBA" id="ARBA00009853"/>
    </source>
</evidence>
<evidence type="ECO:0000256" key="6">
    <source>
        <dbReference type="SAM" id="Phobius"/>
    </source>
</evidence>
<comment type="similarity">
    <text evidence="2">Belongs to the drug/metabolite transporter (DMT) superfamily. 10 TMS drug/metabolite exporter (DME) (TC 2.A.7.3) family.</text>
</comment>
<dbReference type="Proteomes" id="UP000198615">
    <property type="component" value="Unassembled WGS sequence"/>
</dbReference>
<keyword evidence="5 6" id="KW-0472">Membrane</keyword>
<evidence type="ECO:0000313" key="8">
    <source>
        <dbReference type="EMBL" id="SDG00871.1"/>
    </source>
</evidence>
<dbReference type="PANTHER" id="PTHR22911:SF6">
    <property type="entry name" value="SOLUTE CARRIER FAMILY 35 MEMBER G1"/>
    <property type="match status" value="1"/>
</dbReference>
<keyword evidence="9" id="KW-1185">Reference proteome</keyword>
<feature type="transmembrane region" description="Helical" evidence="6">
    <location>
        <begin position="15"/>
        <end position="33"/>
    </location>
</feature>
<feature type="domain" description="EamA" evidence="7">
    <location>
        <begin position="155"/>
        <end position="282"/>
    </location>
</feature>
<feature type="transmembrane region" description="Helical" evidence="6">
    <location>
        <begin position="154"/>
        <end position="173"/>
    </location>
</feature>
<dbReference type="SUPFAM" id="SSF103481">
    <property type="entry name" value="Multidrug resistance efflux transporter EmrE"/>
    <property type="match status" value="2"/>
</dbReference>
<evidence type="ECO:0000256" key="3">
    <source>
        <dbReference type="ARBA" id="ARBA00022692"/>
    </source>
</evidence>
<feature type="transmembrane region" description="Helical" evidence="6">
    <location>
        <begin position="213"/>
        <end position="234"/>
    </location>
</feature>
<evidence type="ECO:0000256" key="1">
    <source>
        <dbReference type="ARBA" id="ARBA00004141"/>
    </source>
</evidence>
<evidence type="ECO:0000313" key="9">
    <source>
        <dbReference type="Proteomes" id="UP000198615"/>
    </source>
</evidence>
<keyword evidence="4 6" id="KW-1133">Transmembrane helix</keyword>
<feature type="transmembrane region" description="Helical" evidence="6">
    <location>
        <begin position="267"/>
        <end position="286"/>
    </location>
</feature>
<accession>A0A8G2EYX1</accession>
<evidence type="ECO:0000256" key="5">
    <source>
        <dbReference type="ARBA" id="ARBA00023136"/>
    </source>
</evidence>
<dbReference type="InterPro" id="IPR037185">
    <property type="entry name" value="EmrE-like"/>
</dbReference>
<dbReference type="RefSeq" id="WP_028794400.1">
    <property type="nucleotide sequence ID" value="NZ_FNBW01000009.1"/>
</dbReference>
<evidence type="ECO:0000256" key="4">
    <source>
        <dbReference type="ARBA" id="ARBA00022989"/>
    </source>
</evidence>
<gene>
    <name evidence="8" type="ORF">SAMN05660686_03011</name>
</gene>
<dbReference type="InterPro" id="IPR000620">
    <property type="entry name" value="EamA_dom"/>
</dbReference>
<sequence>MAVTTVPLQTNTLKAVLWMMGALASFTTMALAGRELTQEMSVFQALSFRSIICVAVLTGIAAFRRFEGIRTERIGLHLARNTVHFAGQFGWVYGLSLLPLAAVFSIEFTVPIWTAILAAMFLGEPFTRWRMIAVAMGFVGILIVVRPGAAMLDVAAFAVLGAAMAYAATYVFTRHMASTERPFAIVFWMNLIQLPLGLIPALTMWVTPSPENYIWIAAIGLGGLCSHWCVAHAMRHADAAVVAPMDFIRLPIIAVIGYLFYAEPWNPYVLIGGVLIFSGNMINLWGERRRR</sequence>
<reference evidence="8 9" key="1">
    <citation type="submission" date="2016-10" db="EMBL/GenBank/DDBJ databases">
        <authorList>
            <person name="Varghese N."/>
            <person name="Submissions S."/>
        </authorList>
    </citation>
    <scope>NUCLEOTIDE SEQUENCE [LARGE SCALE GENOMIC DNA]</scope>
    <source>
        <strain evidence="8 9">DSM 18839</strain>
    </source>
</reference>
<feature type="domain" description="EamA" evidence="7">
    <location>
        <begin position="14"/>
        <end position="145"/>
    </location>
</feature>
<feature type="transmembrane region" description="Helical" evidence="6">
    <location>
        <begin position="185"/>
        <end position="207"/>
    </location>
</feature>
<organism evidence="8 9">
    <name type="scientific">Thalassobaculum litoreum DSM 18839</name>
    <dbReference type="NCBI Taxonomy" id="1123362"/>
    <lineage>
        <taxon>Bacteria</taxon>
        <taxon>Pseudomonadati</taxon>
        <taxon>Pseudomonadota</taxon>
        <taxon>Alphaproteobacteria</taxon>
        <taxon>Rhodospirillales</taxon>
        <taxon>Thalassobaculaceae</taxon>
        <taxon>Thalassobaculum</taxon>
    </lineage>
</organism>
<feature type="transmembrane region" description="Helical" evidence="6">
    <location>
        <begin position="129"/>
        <end position="148"/>
    </location>
</feature>
<comment type="subcellular location">
    <subcellularLocation>
        <location evidence="1">Membrane</location>
        <topology evidence="1">Multi-pass membrane protein</topology>
    </subcellularLocation>
</comment>
<proteinExistence type="inferred from homology"/>
<keyword evidence="3 6" id="KW-0812">Transmembrane</keyword>
<dbReference type="PANTHER" id="PTHR22911">
    <property type="entry name" value="ACYL-MALONYL CONDENSING ENZYME-RELATED"/>
    <property type="match status" value="1"/>
</dbReference>
<dbReference type="EMBL" id="FNBW01000009">
    <property type="protein sequence ID" value="SDG00871.1"/>
    <property type="molecule type" value="Genomic_DNA"/>
</dbReference>